<reference evidence="1" key="1">
    <citation type="submission" date="2014-12" db="EMBL/GenBank/DDBJ databases">
        <authorList>
            <person name="Hall J."/>
        </authorList>
    </citation>
    <scope>NUCLEOTIDE SEQUENCE [LARGE SCALE GENOMIC DNA]</scope>
    <source>
        <strain evidence="1">SBW25</strain>
        <plasmid evidence="1">pQBR57</plasmid>
    </source>
</reference>
<gene>
    <name evidence="1" type="ORF">PQBR57_0175</name>
</gene>
<name>A0A0G4E549_PSEFS</name>
<sequence>MNVITNPIALKALSDALQAARHGPKSRNQTDSRTADKFVIRGFVELFDELAGIGAYEGRSQNAEAVSAFLDALSGHKRSRTMLKVLKMHLGIEFANRVLAEVPDFDLKACKQQRKFVVRFPEQVRAKIRAGVDEAIESKIDGGPTTMNQWALDALVAWIKFQRQHYALLSACIAMDQSLLEAK</sequence>
<organism evidence="1">
    <name type="scientific">Pseudomonas fluorescens (strain SBW25)</name>
    <dbReference type="NCBI Taxonomy" id="216595"/>
    <lineage>
        <taxon>Bacteria</taxon>
        <taxon>Pseudomonadati</taxon>
        <taxon>Pseudomonadota</taxon>
        <taxon>Gammaproteobacteria</taxon>
        <taxon>Pseudomonadales</taxon>
        <taxon>Pseudomonadaceae</taxon>
        <taxon>Pseudomonas</taxon>
    </lineage>
</organism>
<dbReference type="SUPFAM" id="SSF47598">
    <property type="entry name" value="Ribbon-helix-helix"/>
    <property type="match status" value="1"/>
</dbReference>
<dbReference type="RefSeq" id="WP_192963323.1">
    <property type="nucleotide sequence ID" value="NZ_LN713926.1"/>
</dbReference>
<evidence type="ECO:0000313" key="1">
    <source>
        <dbReference type="EMBL" id="CEK42128.1"/>
    </source>
</evidence>
<dbReference type="InterPro" id="IPR013321">
    <property type="entry name" value="Arc_rbn_hlx_hlx"/>
</dbReference>
<geneLocation type="plasmid" evidence="1">
    <name>pQBR57</name>
</geneLocation>
<dbReference type="Gene3D" id="1.10.1220.10">
    <property type="entry name" value="Met repressor-like"/>
    <property type="match status" value="1"/>
</dbReference>
<reference evidence="1" key="2">
    <citation type="submission" date="2015-06" db="EMBL/GenBank/DDBJ databases">
        <title>Environmentally co-occuring mercury resistance plasmids are genetically and phenotypically diverse and confer variable context-dependent fitness effects.</title>
        <authorList>
            <person name="Hall J.P.J."/>
            <person name="Harrison E."/>
            <person name="Lilley A.K."/>
            <person name="Paterson S."/>
            <person name="Spiers A.J."/>
            <person name="Brockhurst M.A."/>
        </authorList>
    </citation>
    <scope>NUCLEOTIDE SEQUENCE [LARGE SCALE GENOMIC DNA]</scope>
    <source>
        <strain evidence="1">SBW25</strain>
        <plasmid evidence="1">pQBR57</plasmid>
    </source>
</reference>
<proteinExistence type="predicted"/>
<keyword evidence="1" id="KW-0614">Plasmid</keyword>
<dbReference type="GO" id="GO:0006355">
    <property type="term" value="P:regulation of DNA-templated transcription"/>
    <property type="evidence" value="ECO:0007669"/>
    <property type="project" value="InterPro"/>
</dbReference>
<dbReference type="InterPro" id="IPR010985">
    <property type="entry name" value="Ribbon_hlx_hlx"/>
</dbReference>
<dbReference type="AlphaFoldDB" id="A0A0G4E549"/>
<accession>A0A0G4E549</accession>
<dbReference type="EMBL" id="LN713926">
    <property type="protein sequence ID" value="CEK42128.1"/>
    <property type="molecule type" value="Genomic_DNA"/>
</dbReference>
<protein>
    <submittedName>
        <fullName evidence="1">Uncharacterized protein</fullName>
    </submittedName>
</protein>